<feature type="domain" description="Enolpyruvate transferase" evidence="14">
    <location>
        <begin position="8"/>
        <end position="415"/>
    </location>
</feature>
<feature type="binding site" evidence="13">
    <location>
        <position position="100"/>
    </location>
    <ligand>
        <name>UDP-N-acetyl-alpha-D-glucosamine</name>
        <dbReference type="ChEBI" id="CHEBI:57705"/>
    </ligand>
</feature>
<keyword evidence="8 13" id="KW-0131">Cell cycle</keyword>
<name>A0A369TI96_9PROT</name>
<evidence type="ECO:0000256" key="11">
    <source>
        <dbReference type="ARBA" id="ARBA00038367"/>
    </source>
</evidence>
<dbReference type="Proteomes" id="UP000253941">
    <property type="component" value="Unassembled WGS sequence"/>
</dbReference>
<evidence type="ECO:0000256" key="9">
    <source>
        <dbReference type="ARBA" id="ARBA00023316"/>
    </source>
</evidence>
<dbReference type="GO" id="GO:0071555">
    <property type="term" value="P:cell wall organization"/>
    <property type="evidence" value="ECO:0007669"/>
    <property type="project" value="UniProtKB-KW"/>
</dbReference>
<organism evidence="15 16">
    <name type="scientific">Ferruginivarius sediminum</name>
    <dbReference type="NCBI Taxonomy" id="2661937"/>
    <lineage>
        <taxon>Bacteria</taxon>
        <taxon>Pseudomonadati</taxon>
        <taxon>Pseudomonadota</taxon>
        <taxon>Alphaproteobacteria</taxon>
        <taxon>Rhodospirillales</taxon>
        <taxon>Rhodospirillaceae</taxon>
        <taxon>Ferruginivarius</taxon>
    </lineage>
</organism>
<dbReference type="InterPro" id="IPR036968">
    <property type="entry name" value="Enolpyruvate_Tfrase_sf"/>
</dbReference>
<protein>
    <recommendedName>
        <fullName evidence="13">UDP-N-acetylglucosamine 1-carboxyvinyltransferase</fullName>
        <ecNumber evidence="13">2.5.1.7</ecNumber>
    </recommendedName>
    <alternativeName>
        <fullName evidence="13">Enoylpyruvate transferase</fullName>
    </alternativeName>
    <alternativeName>
        <fullName evidence="13">UDP-N-acetylglucosamine enolpyruvyl transferase</fullName>
        <shortName evidence="13">EPT</shortName>
    </alternativeName>
</protein>
<accession>A0A369TI96</accession>
<dbReference type="GO" id="GO:0009252">
    <property type="term" value="P:peptidoglycan biosynthetic process"/>
    <property type="evidence" value="ECO:0007669"/>
    <property type="project" value="UniProtKB-UniRule"/>
</dbReference>
<evidence type="ECO:0000256" key="5">
    <source>
        <dbReference type="ARBA" id="ARBA00022679"/>
    </source>
</evidence>
<dbReference type="InterPro" id="IPR005750">
    <property type="entry name" value="UDP_GlcNAc_COvinyl_MurA"/>
</dbReference>
<comment type="pathway">
    <text evidence="2 13">Cell wall biogenesis; peptidoglycan biosynthesis.</text>
</comment>
<comment type="caution">
    <text evidence="15">The sequence shown here is derived from an EMBL/GenBank/DDBJ whole genome shotgun (WGS) entry which is preliminary data.</text>
</comment>
<dbReference type="RefSeq" id="WP_114581181.1">
    <property type="nucleotide sequence ID" value="NZ_QPMH01000004.1"/>
</dbReference>
<evidence type="ECO:0000256" key="1">
    <source>
        <dbReference type="ARBA" id="ARBA00004496"/>
    </source>
</evidence>
<dbReference type="HAMAP" id="MF_00111">
    <property type="entry name" value="MurA"/>
    <property type="match status" value="1"/>
</dbReference>
<feature type="binding site" evidence="13">
    <location>
        <position position="314"/>
    </location>
    <ligand>
        <name>UDP-N-acetyl-alpha-D-glucosamine</name>
        <dbReference type="ChEBI" id="CHEBI:57705"/>
    </ligand>
</feature>
<dbReference type="EC" id="2.5.1.7" evidence="13"/>
<evidence type="ECO:0000256" key="2">
    <source>
        <dbReference type="ARBA" id="ARBA00004752"/>
    </source>
</evidence>
<keyword evidence="7 13" id="KW-0573">Peptidoglycan synthesis</keyword>
<feature type="binding site" evidence="13">
    <location>
        <begin position="129"/>
        <end position="133"/>
    </location>
    <ligand>
        <name>UDP-N-acetyl-alpha-D-glucosamine</name>
        <dbReference type="ChEBI" id="CHEBI:57705"/>
    </ligand>
</feature>
<dbReference type="GO" id="GO:0008760">
    <property type="term" value="F:UDP-N-acetylglucosamine 1-carboxyvinyltransferase activity"/>
    <property type="evidence" value="ECO:0007669"/>
    <property type="project" value="UniProtKB-UniRule"/>
</dbReference>
<comment type="function">
    <text evidence="13">Cell wall formation. Adds enolpyruvyl to UDP-N-acetylglucosamine.</text>
</comment>
<reference evidence="15 16" key="1">
    <citation type="submission" date="2018-07" db="EMBL/GenBank/DDBJ databases">
        <title>Venubactetium sediminum gen. nov., sp. nov., isolated from a marine solar saltern.</title>
        <authorList>
            <person name="Wang S."/>
        </authorList>
    </citation>
    <scope>NUCLEOTIDE SEQUENCE [LARGE SCALE GENOMIC DNA]</scope>
    <source>
        <strain evidence="15 16">WD2A32</strain>
    </source>
</reference>
<comment type="subcellular location">
    <subcellularLocation>
        <location evidence="1 13">Cytoplasm</location>
    </subcellularLocation>
</comment>
<feature type="modified residue" description="2-(S-cysteinyl)pyruvic acid O-phosphothioketal" evidence="13">
    <location>
        <position position="124"/>
    </location>
</feature>
<feature type="binding site" evidence="13">
    <location>
        <begin position="22"/>
        <end position="23"/>
    </location>
    <ligand>
        <name>phosphoenolpyruvate</name>
        <dbReference type="ChEBI" id="CHEBI:58702"/>
    </ligand>
</feature>
<comment type="similarity">
    <text evidence="11 13">Belongs to the EPSP synthase family. MurA subfamily.</text>
</comment>
<dbReference type="GO" id="GO:0005737">
    <property type="term" value="C:cytoplasm"/>
    <property type="evidence" value="ECO:0007669"/>
    <property type="project" value="UniProtKB-SubCell"/>
</dbReference>
<comment type="caution">
    <text evidence="13">Lacks conserved residue(s) required for the propagation of feature annotation.</text>
</comment>
<keyword evidence="16" id="KW-1185">Reference proteome</keyword>
<evidence type="ECO:0000313" key="15">
    <source>
        <dbReference type="EMBL" id="RDD62606.1"/>
    </source>
</evidence>
<evidence type="ECO:0000256" key="4">
    <source>
        <dbReference type="ARBA" id="ARBA00022618"/>
    </source>
</evidence>
<keyword evidence="9 13" id="KW-0961">Cell wall biogenesis/degradation</keyword>
<dbReference type="InterPro" id="IPR050068">
    <property type="entry name" value="MurA_subfamily"/>
</dbReference>
<evidence type="ECO:0000256" key="3">
    <source>
        <dbReference type="ARBA" id="ARBA00022490"/>
    </source>
</evidence>
<keyword evidence="4 13" id="KW-0132">Cell division</keyword>
<dbReference type="AlphaFoldDB" id="A0A369TI96"/>
<dbReference type="UniPathway" id="UPA00219"/>
<dbReference type="InterPro" id="IPR013792">
    <property type="entry name" value="RNA3'P_cycl/enolpyr_Trfase_a/b"/>
</dbReference>
<dbReference type="Gene3D" id="3.65.10.10">
    <property type="entry name" value="Enolpyruvate transferase domain"/>
    <property type="match status" value="2"/>
</dbReference>
<evidence type="ECO:0000256" key="13">
    <source>
        <dbReference type="HAMAP-Rule" id="MF_00111"/>
    </source>
</evidence>
<keyword evidence="6 13" id="KW-0133">Cell shape</keyword>
<dbReference type="InterPro" id="IPR001986">
    <property type="entry name" value="Enolpyruvate_Tfrase_dom"/>
</dbReference>
<dbReference type="PANTHER" id="PTHR43783">
    <property type="entry name" value="UDP-N-ACETYLGLUCOSAMINE 1-CARBOXYVINYLTRANSFERASE"/>
    <property type="match status" value="1"/>
</dbReference>
<dbReference type="Pfam" id="PF00275">
    <property type="entry name" value="EPSP_synthase"/>
    <property type="match status" value="1"/>
</dbReference>
<dbReference type="GO" id="GO:0019277">
    <property type="term" value="P:UDP-N-acetylgalactosamine biosynthetic process"/>
    <property type="evidence" value="ECO:0007669"/>
    <property type="project" value="InterPro"/>
</dbReference>
<feature type="active site" description="Proton donor" evidence="13">
    <location>
        <position position="124"/>
    </location>
</feature>
<dbReference type="GO" id="GO:0051301">
    <property type="term" value="P:cell division"/>
    <property type="evidence" value="ECO:0007669"/>
    <property type="project" value="UniProtKB-KW"/>
</dbReference>
<proteinExistence type="inferred from homology"/>
<feature type="binding site" evidence="13">
    <location>
        <position position="336"/>
    </location>
    <ligand>
        <name>UDP-N-acetyl-alpha-D-glucosamine</name>
        <dbReference type="ChEBI" id="CHEBI:57705"/>
    </ligand>
</feature>
<evidence type="ECO:0000256" key="8">
    <source>
        <dbReference type="ARBA" id="ARBA00023306"/>
    </source>
</evidence>
<keyword evidence="3 13" id="KW-0963">Cytoplasm</keyword>
<evidence type="ECO:0000256" key="6">
    <source>
        <dbReference type="ARBA" id="ARBA00022960"/>
    </source>
</evidence>
<dbReference type="CDD" id="cd01555">
    <property type="entry name" value="UdpNAET"/>
    <property type="match status" value="1"/>
</dbReference>
<evidence type="ECO:0000256" key="12">
    <source>
        <dbReference type="ARBA" id="ARBA00047527"/>
    </source>
</evidence>
<dbReference type="NCBIfam" id="TIGR01072">
    <property type="entry name" value="murA"/>
    <property type="match status" value="1"/>
</dbReference>
<dbReference type="NCBIfam" id="NF006873">
    <property type="entry name" value="PRK09369.1"/>
    <property type="match status" value="1"/>
</dbReference>
<keyword evidence="5 13" id="KW-0808">Transferase</keyword>
<evidence type="ECO:0000256" key="10">
    <source>
        <dbReference type="ARBA" id="ARBA00023317"/>
    </source>
</evidence>
<gene>
    <name evidence="13 15" type="primary">murA</name>
    <name evidence="15" type="ORF">DRB17_05440</name>
</gene>
<comment type="catalytic activity">
    <reaction evidence="12 13">
        <text>phosphoenolpyruvate + UDP-N-acetyl-alpha-D-glucosamine = UDP-N-acetyl-3-O-(1-carboxyvinyl)-alpha-D-glucosamine + phosphate</text>
        <dbReference type="Rhea" id="RHEA:18681"/>
        <dbReference type="ChEBI" id="CHEBI:43474"/>
        <dbReference type="ChEBI" id="CHEBI:57705"/>
        <dbReference type="ChEBI" id="CHEBI:58702"/>
        <dbReference type="ChEBI" id="CHEBI:68483"/>
        <dbReference type="EC" id="2.5.1.7"/>
    </reaction>
</comment>
<dbReference type="GO" id="GO:0008360">
    <property type="term" value="P:regulation of cell shape"/>
    <property type="evidence" value="ECO:0007669"/>
    <property type="project" value="UniProtKB-KW"/>
</dbReference>
<dbReference type="EMBL" id="QPMH01000004">
    <property type="protein sequence ID" value="RDD62606.1"/>
    <property type="molecule type" value="Genomic_DNA"/>
</dbReference>
<keyword evidence="10 13" id="KW-0670">Pyruvate</keyword>
<dbReference type="SUPFAM" id="SSF55205">
    <property type="entry name" value="EPT/RTPC-like"/>
    <property type="match status" value="1"/>
</dbReference>
<dbReference type="FunFam" id="3.65.10.10:FF:000001">
    <property type="entry name" value="UDP-N-acetylglucosamine 1-carboxyvinyltransferase"/>
    <property type="match status" value="1"/>
</dbReference>
<evidence type="ECO:0000259" key="14">
    <source>
        <dbReference type="Pfam" id="PF00275"/>
    </source>
</evidence>
<evidence type="ECO:0000313" key="16">
    <source>
        <dbReference type="Proteomes" id="UP000253941"/>
    </source>
</evidence>
<dbReference type="PANTHER" id="PTHR43783:SF1">
    <property type="entry name" value="UDP-N-ACETYLGLUCOSAMINE 1-CARBOXYVINYLTRANSFERASE"/>
    <property type="match status" value="1"/>
</dbReference>
<sequence>MDRIRIIGGRPLHGQIAVSGSKNAALPLMTAALLTDETVKLSNLPHLADIATLANVLSHHGVELHMNGETGDGGAGRVLELRAGRIENARASYDLVRKMRASVLVLGPLLARQGHAEVSLPGGCAIGTRPVDLHLRGLEALGARIDLADGYIKASAPGGLKGGEVVFPTVSVGATENLLMAATLAEGETRLVNAAREPEVSDLAECLVAMGADIHGIGGDTLTIRGVGRLHGTDYAVIPDRIETGTYAMAAAITDGEIELLGARSAHLRAALAKLDEAGVKVVESNRGLTVSRKNGPLTGTDVETDPYPGFPTDLQAQFTALMTTARGESRICETIFENRFMHIPELHRMGASIAIDGRTAVVRGQSALRGAPVMASDLRASASLVIAGLAAEGETVVNRVYHLDRGYERLEEKLCGCGAGIERIRGD</sequence>
<evidence type="ECO:0000256" key="7">
    <source>
        <dbReference type="ARBA" id="ARBA00022984"/>
    </source>
</evidence>